<evidence type="ECO:0000313" key="9">
    <source>
        <dbReference type="EMBL" id="NEM05455.1"/>
    </source>
</evidence>
<organism evidence="9 10">
    <name type="scientific">Geodermatophilus normandii</name>
    <dbReference type="NCBI Taxonomy" id="1137989"/>
    <lineage>
        <taxon>Bacteria</taxon>
        <taxon>Bacillati</taxon>
        <taxon>Actinomycetota</taxon>
        <taxon>Actinomycetes</taxon>
        <taxon>Geodermatophilales</taxon>
        <taxon>Geodermatophilaceae</taxon>
        <taxon>Geodermatophilus</taxon>
    </lineage>
</organism>
<accession>A0A6P0GD04</accession>
<comment type="similarity">
    <text evidence="5 6">Belongs to the class I-like SAM-binding methyltransferase superfamily. C5-methyltransferase family.</text>
</comment>
<dbReference type="InterPro" id="IPR050390">
    <property type="entry name" value="C5-Methyltransferase"/>
</dbReference>
<feature type="region of interest" description="Disordered" evidence="8">
    <location>
        <begin position="32"/>
        <end position="90"/>
    </location>
</feature>
<gene>
    <name evidence="9" type="ORF">GCU54_05400</name>
</gene>
<dbReference type="GO" id="GO:0032259">
    <property type="term" value="P:methylation"/>
    <property type="evidence" value="ECO:0007669"/>
    <property type="project" value="UniProtKB-KW"/>
</dbReference>
<dbReference type="GO" id="GO:0044027">
    <property type="term" value="P:negative regulation of gene expression via chromosomal CpG island methylation"/>
    <property type="evidence" value="ECO:0007669"/>
    <property type="project" value="TreeGrafter"/>
</dbReference>
<evidence type="ECO:0000313" key="10">
    <source>
        <dbReference type="Proteomes" id="UP000471126"/>
    </source>
</evidence>
<evidence type="ECO:0000256" key="5">
    <source>
        <dbReference type="PROSITE-ProRule" id="PRU01016"/>
    </source>
</evidence>
<evidence type="ECO:0000256" key="6">
    <source>
        <dbReference type="RuleBase" id="RU000416"/>
    </source>
</evidence>
<evidence type="ECO:0000256" key="1">
    <source>
        <dbReference type="ARBA" id="ARBA00022603"/>
    </source>
</evidence>
<feature type="active site" evidence="5">
    <location>
        <position position="167"/>
    </location>
</feature>
<dbReference type="PANTHER" id="PTHR10629">
    <property type="entry name" value="CYTOSINE-SPECIFIC METHYLTRANSFERASE"/>
    <property type="match status" value="1"/>
</dbReference>
<dbReference type="InterPro" id="IPR018117">
    <property type="entry name" value="C5_DNA_meth_AS"/>
</dbReference>
<dbReference type="Proteomes" id="UP000471126">
    <property type="component" value="Unassembled WGS sequence"/>
</dbReference>
<keyword evidence="1 5" id="KW-0489">Methyltransferase</keyword>
<dbReference type="PROSITE" id="PS00094">
    <property type="entry name" value="C5_MTASE_1"/>
    <property type="match status" value="1"/>
</dbReference>
<keyword evidence="4" id="KW-0680">Restriction system</keyword>
<dbReference type="GO" id="GO:0003677">
    <property type="term" value="F:DNA binding"/>
    <property type="evidence" value="ECO:0007669"/>
    <property type="project" value="TreeGrafter"/>
</dbReference>
<keyword evidence="2 5" id="KW-0808">Transferase</keyword>
<dbReference type="NCBIfam" id="TIGR00675">
    <property type="entry name" value="dcm"/>
    <property type="match status" value="1"/>
</dbReference>
<dbReference type="Gene3D" id="3.40.50.150">
    <property type="entry name" value="Vaccinia Virus protein VP39"/>
    <property type="match status" value="1"/>
</dbReference>
<dbReference type="SUPFAM" id="SSF53335">
    <property type="entry name" value="S-adenosyl-L-methionine-dependent methyltransferases"/>
    <property type="match status" value="1"/>
</dbReference>
<dbReference type="Pfam" id="PF00145">
    <property type="entry name" value="DNA_methylase"/>
    <property type="match status" value="1"/>
</dbReference>
<name>A0A6P0GD04_9ACTN</name>
<evidence type="ECO:0000256" key="4">
    <source>
        <dbReference type="ARBA" id="ARBA00022747"/>
    </source>
</evidence>
<proteinExistence type="inferred from homology"/>
<dbReference type="InterPro" id="IPR001525">
    <property type="entry name" value="C5_MeTfrase"/>
</dbReference>
<dbReference type="PRINTS" id="PR00105">
    <property type="entry name" value="C5METTRFRASE"/>
</dbReference>
<dbReference type="EC" id="2.1.1.37" evidence="7"/>
<dbReference type="AlphaFoldDB" id="A0A6P0GD04"/>
<dbReference type="GO" id="GO:0009307">
    <property type="term" value="P:DNA restriction-modification system"/>
    <property type="evidence" value="ECO:0007669"/>
    <property type="project" value="UniProtKB-KW"/>
</dbReference>
<dbReference type="InterPro" id="IPR029063">
    <property type="entry name" value="SAM-dependent_MTases_sf"/>
</dbReference>
<keyword evidence="3 5" id="KW-0949">S-adenosyl-L-methionine</keyword>
<comment type="catalytic activity">
    <reaction evidence="7">
        <text>a 2'-deoxycytidine in DNA + S-adenosyl-L-methionine = a 5-methyl-2'-deoxycytidine in DNA + S-adenosyl-L-homocysteine + H(+)</text>
        <dbReference type="Rhea" id="RHEA:13681"/>
        <dbReference type="Rhea" id="RHEA-COMP:11369"/>
        <dbReference type="Rhea" id="RHEA-COMP:11370"/>
        <dbReference type="ChEBI" id="CHEBI:15378"/>
        <dbReference type="ChEBI" id="CHEBI:57856"/>
        <dbReference type="ChEBI" id="CHEBI:59789"/>
        <dbReference type="ChEBI" id="CHEBI:85452"/>
        <dbReference type="ChEBI" id="CHEBI:85454"/>
        <dbReference type="EC" id="2.1.1.37"/>
    </reaction>
</comment>
<comment type="caution">
    <text evidence="9">The sequence shown here is derived from an EMBL/GenBank/DDBJ whole genome shotgun (WGS) entry which is preliminary data.</text>
</comment>
<evidence type="ECO:0000256" key="8">
    <source>
        <dbReference type="SAM" id="MobiDB-lite"/>
    </source>
</evidence>
<sequence length="450" mass="49747">MSRKVVYWASSVLIVPPSSVTSTVPSWNGTVADAKSVRGPGQSTGGTGVGRRATVAGGVGRCRPPPSPRPQPRRRGEDVGPRGQPRLVSLSGGGSVIRTLDLFAGAGGLSLGFAQAEKGFTPVQAVEIDPAAARTFKRNFNCPVHDGPIEDLENFEDADVILGGPPCQGFSPLGRKRDEVSRARLNGLWEHYLRAVHRVKPRAFVIENVPQFQKSAQFAELLRLMVTDEDLREYQFAYGVLNAADYGVPQVRRRGIFMAVRGAASVPWPPPATHGPKSKAQRPYSTVEEAFEGLSWTPERTDVGVDADGRQDLHFGRKNVRPISLKRYEFIPPRGNRFDLMREAPELTPRCWLEKPTGTTDVMGRMWWERPSGTIRTEFYKPEKGRYLHPVAHRPITHREAARLQSFPDDFEFEGNRSEIARQIGNAVPSGLAKAIALHLHSLLEPSDRD</sequence>
<evidence type="ECO:0000256" key="7">
    <source>
        <dbReference type="RuleBase" id="RU000417"/>
    </source>
</evidence>
<dbReference type="GO" id="GO:0003886">
    <property type="term" value="F:DNA (cytosine-5-)-methyltransferase activity"/>
    <property type="evidence" value="ECO:0007669"/>
    <property type="project" value="UniProtKB-EC"/>
</dbReference>
<reference evidence="9 10" key="1">
    <citation type="submission" date="2019-12" db="EMBL/GenBank/DDBJ databases">
        <title>WGS of CPCC 203550 I12A-02606.</title>
        <authorList>
            <person name="Jiang Z."/>
        </authorList>
    </citation>
    <scope>NUCLEOTIDE SEQUENCE [LARGE SCALE GENOMIC DNA]</scope>
    <source>
        <strain evidence="9 10">I12A-02606</strain>
    </source>
</reference>
<dbReference type="PROSITE" id="PS51679">
    <property type="entry name" value="SAM_MT_C5"/>
    <property type="match status" value="1"/>
</dbReference>
<dbReference type="Gene3D" id="3.90.120.10">
    <property type="entry name" value="DNA Methylase, subunit A, domain 2"/>
    <property type="match status" value="1"/>
</dbReference>
<evidence type="ECO:0000256" key="2">
    <source>
        <dbReference type="ARBA" id="ARBA00022679"/>
    </source>
</evidence>
<protein>
    <recommendedName>
        <fullName evidence="7">Cytosine-specific methyltransferase</fullName>
        <ecNumber evidence="7">2.1.1.37</ecNumber>
    </recommendedName>
</protein>
<dbReference type="PANTHER" id="PTHR10629:SF52">
    <property type="entry name" value="DNA (CYTOSINE-5)-METHYLTRANSFERASE 1"/>
    <property type="match status" value="1"/>
</dbReference>
<dbReference type="EMBL" id="JAAGWE010000011">
    <property type="protein sequence ID" value="NEM05455.1"/>
    <property type="molecule type" value="Genomic_DNA"/>
</dbReference>
<evidence type="ECO:0000256" key="3">
    <source>
        <dbReference type="ARBA" id="ARBA00022691"/>
    </source>
</evidence>